<dbReference type="AlphaFoldDB" id="A0A7L4YPW0"/>
<organism evidence="4 5">
    <name type="scientific">Epidermidibacterium keratini</name>
    <dbReference type="NCBI Taxonomy" id="1891644"/>
    <lineage>
        <taxon>Bacteria</taxon>
        <taxon>Bacillati</taxon>
        <taxon>Actinomycetota</taxon>
        <taxon>Actinomycetes</taxon>
        <taxon>Sporichthyales</taxon>
        <taxon>Sporichthyaceae</taxon>
        <taxon>Epidermidibacterium</taxon>
    </lineage>
</organism>
<accession>A0A7L4YPW0</accession>
<dbReference type="RefSeq" id="WP_159545925.1">
    <property type="nucleotide sequence ID" value="NZ_CP047156.1"/>
</dbReference>
<dbReference type="GO" id="GO:0008758">
    <property type="term" value="F:UDP-2,3-diacylglucosamine hydrolase activity"/>
    <property type="evidence" value="ECO:0007669"/>
    <property type="project" value="TreeGrafter"/>
</dbReference>
<dbReference type="InterPro" id="IPR004843">
    <property type="entry name" value="Calcineurin-like_PHP"/>
</dbReference>
<dbReference type="KEGG" id="eke:EK0264_12035"/>
<protein>
    <recommendedName>
        <fullName evidence="3">Calcineurin-like phosphoesterase domain-containing protein</fullName>
    </recommendedName>
</protein>
<dbReference type="PANTHER" id="PTHR31302:SF31">
    <property type="entry name" value="PHOSPHODIESTERASE YAEI"/>
    <property type="match status" value="1"/>
</dbReference>
<keyword evidence="1" id="KW-0479">Metal-binding</keyword>
<dbReference type="OrthoDB" id="5241348at2"/>
<evidence type="ECO:0000313" key="4">
    <source>
        <dbReference type="EMBL" id="QHC00943.1"/>
    </source>
</evidence>
<dbReference type="InterPro" id="IPR029052">
    <property type="entry name" value="Metallo-depent_PP-like"/>
</dbReference>
<dbReference type="SUPFAM" id="SSF56300">
    <property type="entry name" value="Metallo-dependent phosphatases"/>
    <property type="match status" value="1"/>
</dbReference>
<evidence type="ECO:0000256" key="1">
    <source>
        <dbReference type="ARBA" id="ARBA00022723"/>
    </source>
</evidence>
<dbReference type="GO" id="GO:0046872">
    <property type="term" value="F:metal ion binding"/>
    <property type="evidence" value="ECO:0007669"/>
    <property type="project" value="UniProtKB-KW"/>
</dbReference>
<dbReference type="Gene3D" id="3.60.21.10">
    <property type="match status" value="1"/>
</dbReference>
<evidence type="ECO:0000259" key="3">
    <source>
        <dbReference type="Pfam" id="PF00149"/>
    </source>
</evidence>
<reference evidence="4 5" key="1">
    <citation type="journal article" date="2018" name="Int. J. Syst. Evol. Microbiol.">
        <title>Epidermidibacterium keratini gen. nov., sp. nov., a member of the family Sporichthyaceae, isolated from keratin epidermis.</title>
        <authorList>
            <person name="Lee D.G."/>
            <person name="Trujillo M.E."/>
            <person name="Kang S."/>
            <person name="Nam J.J."/>
            <person name="Kim Y.J."/>
        </authorList>
    </citation>
    <scope>NUCLEOTIDE SEQUENCE [LARGE SCALE GENOMIC DNA]</scope>
    <source>
        <strain evidence="4 5">EPI-7</strain>
    </source>
</reference>
<dbReference type="InterPro" id="IPR051158">
    <property type="entry name" value="Metallophosphoesterase_sf"/>
</dbReference>
<keyword evidence="2" id="KW-0378">Hydrolase</keyword>
<keyword evidence="5" id="KW-1185">Reference proteome</keyword>
<gene>
    <name evidence="4" type="ORF">EK0264_12035</name>
</gene>
<dbReference type="InParanoid" id="A0A7L4YPW0"/>
<dbReference type="EMBL" id="CP047156">
    <property type="protein sequence ID" value="QHC00943.1"/>
    <property type="molecule type" value="Genomic_DNA"/>
</dbReference>
<proteinExistence type="predicted"/>
<dbReference type="GO" id="GO:0016020">
    <property type="term" value="C:membrane"/>
    <property type="evidence" value="ECO:0007669"/>
    <property type="project" value="GOC"/>
</dbReference>
<feature type="domain" description="Calcineurin-like phosphoesterase" evidence="3">
    <location>
        <begin position="230"/>
        <end position="394"/>
    </location>
</feature>
<sequence length="481" mass="50545">MPRDTSSRIAPIVRRLGQVALGLAGADIGMRLGSRTKAKIGPATVDARVRPTMRGGGSVVHIPPAGDATLATHKGPLRLDAMVVGIDETAARKAIAEPKKIDVGDDVKRAATTLGARSAGSALLGAAVGGAFLGRSPRQKLTGSAVGATAGFASLAGSAAYAWRTRDLASWRTPKLTGLLSRAPAVIGDLQQVPDQFERYRKQIGEITATVSGLYRNLTALPGPPPDDAIRVVWVSDIHNNPLAYDAIKALAEQYDVAFVLDSGDINDWGNAAESRTFAAIKEIPVPYVFIKGNHDGPGTLKEIAKFSNVAILSDGTPHEVGGLRLVGDADPRFTPDKSTGDDNFPKSKLAEIGKEFAQKITPERADVAVVHDPVVAGELVGAVPLVLSGHTHRRKDRVVGETVLLTQGSSGGAGLRGIRSDPPAALDISVLHFDRKTRRLHTVDDYTVGGLGLSQVSVVRRSADELGRDKAVASDSAKKK</sequence>
<dbReference type="Proteomes" id="UP000463857">
    <property type="component" value="Chromosome"/>
</dbReference>
<name>A0A7L4YPW0_9ACTN</name>
<dbReference type="GO" id="GO:0009245">
    <property type="term" value="P:lipid A biosynthetic process"/>
    <property type="evidence" value="ECO:0007669"/>
    <property type="project" value="TreeGrafter"/>
</dbReference>
<evidence type="ECO:0000256" key="2">
    <source>
        <dbReference type="ARBA" id="ARBA00022801"/>
    </source>
</evidence>
<dbReference type="PANTHER" id="PTHR31302">
    <property type="entry name" value="TRANSMEMBRANE PROTEIN WITH METALLOPHOSPHOESTERASE DOMAIN-RELATED"/>
    <property type="match status" value="1"/>
</dbReference>
<dbReference type="Pfam" id="PF00149">
    <property type="entry name" value="Metallophos"/>
    <property type="match status" value="1"/>
</dbReference>
<evidence type="ECO:0000313" key="5">
    <source>
        <dbReference type="Proteomes" id="UP000463857"/>
    </source>
</evidence>